<accession>A0A2S1LT37</accession>
<dbReference type="Gene3D" id="2.160.20.120">
    <property type="match status" value="1"/>
</dbReference>
<dbReference type="InterPro" id="IPR021255">
    <property type="entry name" value="DUF2807"/>
</dbReference>
<dbReference type="Proteomes" id="UP000244677">
    <property type="component" value="Chromosome"/>
</dbReference>
<organism evidence="2 3">
    <name type="scientific">Flavobacterium kingsejongi</name>
    <dbReference type="NCBI Taxonomy" id="1678728"/>
    <lineage>
        <taxon>Bacteria</taxon>
        <taxon>Pseudomonadati</taxon>
        <taxon>Bacteroidota</taxon>
        <taxon>Flavobacteriia</taxon>
        <taxon>Flavobacteriales</taxon>
        <taxon>Flavobacteriaceae</taxon>
        <taxon>Flavobacterium</taxon>
    </lineage>
</organism>
<feature type="domain" description="Putative auto-transporter adhesin head GIN" evidence="1">
    <location>
        <begin position="80"/>
        <end position="285"/>
    </location>
</feature>
<gene>
    <name evidence="2" type="ORF">FK004_17620</name>
</gene>
<protein>
    <recommendedName>
        <fullName evidence="1">Putative auto-transporter adhesin head GIN domain-containing protein</fullName>
    </recommendedName>
</protein>
<name>A0A2S1LT37_9FLAO</name>
<keyword evidence="3" id="KW-1185">Reference proteome</keyword>
<sequence>MENSILILYQSNFLNNSKQLLNHHRFQSSINQSINQSIIINHQSKKRTIMFKLITTLAVLLTGLLASAQNTEVRKSNTATRIEVQNGIEVIFTQQDTPSLMVETDKPEKLRNVITEFNGKTLKIYLKDKEESLSTAQPYAKLKVYVGQKEISSFKAIAGASIKFKNDLILPEVSVTLGSGGSFQGDIKAVKRCSITTTSGSAYTGKIHTSELNGSFKSGSSIKIHGYAVTSKINTASGATFQSNKLVTDNATINAQQNSSVSISVTTSLHAKTDNSSSILYFGDPKKIEMDENSYAIYKN</sequence>
<evidence type="ECO:0000313" key="3">
    <source>
        <dbReference type="Proteomes" id="UP000244677"/>
    </source>
</evidence>
<dbReference type="Pfam" id="PF10988">
    <property type="entry name" value="DUF2807"/>
    <property type="match status" value="1"/>
</dbReference>
<dbReference type="KEGG" id="fki:FK004_17620"/>
<dbReference type="AlphaFoldDB" id="A0A2S1LT37"/>
<evidence type="ECO:0000313" key="2">
    <source>
        <dbReference type="EMBL" id="AWG26920.1"/>
    </source>
</evidence>
<evidence type="ECO:0000259" key="1">
    <source>
        <dbReference type="Pfam" id="PF10988"/>
    </source>
</evidence>
<dbReference type="EMBL" id="CP020919">
    <property type="protein sequence ID" value="AWG26920.1"/>
    <property type="molecule type" value="Genomic_DNA"/>
</dbReference>
<proteinExistence type="predicted"/>
<reference evidence="2 3" key="1">
    <citation type="submission" date="2017-04" db="EMBL/GenBank/DDBJ databases">
        <title>Complete genome sequence of Flavobacterium kingsejong AJ004.</title>
        <authorList>
            <person name="Lee P.C."/>
        </authorList>
    </citation>
    <scope>NUCLEOTIDE SEQUENCE [LARGE SCALE GENOMIC DNA]</scope>
    <source>
        <strain evidence="2 3">AJ004</strain>
    </source>
</reference>